<dbReference type="AlphaFoldDB" id="A0A1V8T834"/>
<evidence type="ECO:0000313" key="2">
    <source>
        <dbReference type="EMBL" id="OQO07411.1"/>
    </source>
</evidence>
<comment type="caution">
    <text evidence="2">The sequence shown here is derived from an EMBL/GenBank/DDBJ whole genome shotgun (WGS) entry which is preliminary data.</text>
</comment>
<proteinExistence type="predicted"/>
<name>A0A1V8T834_9PEZI</name>
<protein>
    <submittedName>
        <fullName evidence="2">Uncharacterized protein</fullName>
    </submittedName>
</protein>
<feature type="compositionally biased region" description="Polar residues" evidence="1">
    <location>
        <begin position="1"/>
        <end position="18"/>
    </location>
</feature>
<dbReference type="Proteomes" id="UP000192596">
    <property type="component" value="Unassembled WGS sequence"/>
</dbReference>
<sequence>MFATRANQENSVYQQQAATAAKNEGLKATAPKTPGIKAPKTPFKKPSNNENVIFKPGKTGGKGKEQAEAFVTPAGPRTRAPLGNKTTNIKATAFRIPGPAPAQALTPSLHPTSPRLRRGRVKVLQAEPTTIQNDIEEREIEYMAPRAIPLPDHPTDCWPNDRTYPQFEGRNFTRGVWDGMFPMKEDDEESDEMSDLDEQIRALESKQVAERVKKTSPVVERRKMVPVKKDPLMERTAGTMVARKAAGALAAKPAGMPSFAAPTAAAKARAPGLLANKRTTAPPGNPRHIVAKVASNTTLGYSKGRCVSAATRKPLDNVHETNEGKQAATQMPFGGGTTLDMLLGLGLEDEDDDNAFGGVKLADLEEDEALRDFQLPTVDL</sequence>
<reference evidence="3" key="1">
    <citation type="submission" date="2017-03" db="EMBL/GenBank/DDBJ databases">
        <title>Genomes of endolithic fungi from Antarctica.</title>
        <authorList>
            <person name="Coleine C."/>
            <person name="Masonjones S."/>
            <person name="Stajich J.E."/>
        </authorList>
    </citation>
    <scope>NUCLEOTIDE SEQUENCE [LARGE SCALE GENOMIC DNA]</scope>
    <source>
        <strain evidence="3">CCFEE 5527</strain>
    </source>
</reference>
<dbReference type="OrthoDB" id="5327145at2759"/>
<gene>
    <name evidence="2" type="ORF">B0A48_07108</name>
</gene>
<dbReference type="EMBL" id="NAJO01000014">
    <property type="protein sequence ID" value="OQO07411.1"/>
    <property type="molecule type" value="Genomic_DNA"/>
</dbReference>
<evidence type="ECO:0000313" key="3">
    <source>
        <dbReference type="Proteomes" id="UP000192596"/>
    </source>
</evidence>
<accession>A0A1V8T834</accession>
<dbReference type="InParanoid" id="A0A1V8T834"/>
<organism evidence="2 3">
    <name type="scientific">Cryoendolithus antarcticus</name>
    <dbReference type="NCBI Taxonomy" id="1507870"/>
    <lineage>
        <taxon>Eukaryota</taxon>
        <taxon>Fungi</taxon>
        <taxon>Dikarya</taxon>
        <taxon>Ascomycota</taxon>
        <taxon>Pezizomycotina</taxon>
        <taxon>Dothideomycetes</taxon>
        <taxon>Dothideomycetidae</taxon>
        <taxon>Cladosporiales</taxon>
        <taxon>Cladosporiaceae</taxon>
        <taxon>Cryoendolithus</taxon>
    </lineage>
</organism>
<evidence type="ECO:0000256" key="1">
    <source>
        <dbReference type="SAM" id="MobiDB-lite"/>
    </source>
</evidence>
<keyword evidence="3" id="KW-1185">Reference proteome</keyword>
<feature type="region of interest" description="Disordered" evidence="1">
    <location>
        <begin position="1"/>
        <end position="66"/>
    </location>
</feature>